<protein>
    <recommendedName>
        <fullName evidence="2">DUF6532 domain-containing protein</fullName>
    </recommendedName>
</protein>
<feature type="compositionally biased region" description="Low complexity" evidence="1">
    <location>
        <begin position="114"/>
        <end position="125"/>
    </location>
</feature>
<feature type="compositionally biased region" description="Polar residues" evidence="1">
    <location>
        <begin position="189"/>
        <end position="198"/>
    </location>
</feature>
<feature type="compositionally biased region" description="Polar residues" evidence="1">
    <location>
        <begin position="136"/>
        <end position="145"/>
    </location>
</feature>
<feature type="compositionally biased region" description="Acidic residues" evidence="1">
    <location>
        <begin position="518"/>
        <end position="547"/>
    </location>
</feature>
<evidence type="ECO:0000313" key="4">
    <source>
        <dbReference type="Proteomes" id="UP000054279"/>
    </source>
</evidence>
<sequence>MPQISNYSAFKQHVQAGVTMVNSESDTPRGITTEPENNPPKRNRIRSERGAVYDEELQQEKLKSTKHKRSKMNQSLTKRKVIFEEDPFATDEEPAPIPSGRPDYTSLRQRGAFSSTPSSGDGSWSADRVPTPPNLLATSQSSTTRFFGGEIDRNTMTENTRGRAPTRSISNQSSTTSGGNGSPLPHPGSNPTSVSSAGSCGLKRRHEDTRSNSRSRTRSLSPGSHNAPPTKTARTSKARTRPKLGDVDQPWRSIIELAIQDYSCKLATVSPFPNPVEEQTLAMDALLRAGRTIGHTIDGEDLFQMGMKLITARDSHMRGDLKDKLTPLVTEFYRFKTPKNEAGLRRNRKLFDLIKTDNRIVYGDFKRRQHLYQGMILQSAINEMWFSETSRKSNKFTEYFNPVPLPTIALIYTTIEFIVSRWSSGQFRKGVSFSEKDYADVYTRHLTNLEELKARSPRHAAKLLRIQTLLYKRALKQSKSVGVDDQPLLNEQDIDGFVNEDGVEGYNTDDSAISGLLSEDESELEDDPAVEDDEEGEEDEDEEDEEE</sequence>
<keyword evidence="4" id="KW-1185">Reference proteome</keyword>
<dbReference type="HOGENOM" id="CLU_036941_0_0_1"/>
<dbReference type="Pfam" id="PF20149">
    <property type="entry name" value="DUF6532"/>
    <property type="match status" value="1"/>
</dbReference>
<feature type="region of interest" description="Disordered" evidence="1">
    <location>
        <begin position="21"/>
        <end position="247"/>
    </location>
</feature>
<dbReference type="AlphaFoldDB" id="A0A0C9V9E4"/>
<dbReference type="OrthoDB" id="3257342at2759"/>
<evidence type="ECO:0000313" key="3">
    <source>
        <dbReference type="EMBL" id="KIJ43604.1"/>
    </source>
</evidence>
<reference evidence="3 4" key="1">
    <citation type="submission" date="2014-06" db="EMBL/GenBank/DDBJ databases">
        <title>Evolutionary Origins and Diversification of the Mycorrhizal Mutualists.</title>
        <authorList>
            <consortium name="DOE Joint Genome Institute"/>
            <consortium name="Mycorrhizal Genomics Consortium"/>
            <person name="Kohler A."/>
            <person name="Kuo A."/>
            <person name="Nagy L.G."/>
            <person name="Floudas D."/>
            <person name="Copeland A."/>
            <person name="Barry K.W."/>
            <person name="Cichocki N."/>
            <person name="Veneault-Fourrey C."/>
            <person name="LaButti K."/>
            <person name="Lindquist E.A."/>
            <person name="Lipzen A."/>
            <person name="Lundell T."/>
            <person name="Morin E."/>
            <person name="Murat C."/>
            <person name="Riley R."/>
            <person name="Ohm R."/>
            <person name="Sun H."/>
            <person name="Tunlid A."/>
            <person name="Henrissat B."/>
            <person name="Grigoriev I.V."/>
            <person name="Hibbett D.S."/>
            <person name="Martin F."/>
        </authorList>
    </citation>
    <scope>NUCLEOTIDE SEQUENCE [LARGE SCALE GENOMIC DNA]</scope>
    <source>
        <strain evidence="3 4">SS14</strain>
    </source>
</reference>
<dbReference type="InterPro" id="IPR045341">
    <property type="entry name" value="DUF6532"/>
</dbReference>
<feature type="compositionally biased region" description="Acidic residues" evidence="1">
    <location>
        <begin position="84"/>
        <end position="94"/>
    </location>
</feature>
<evidence type="ECO:0000259" key="2">
    <source>
        <dbReference type="Pfam" id="PF20149"/>
    </source>
</evidence>
<name>A0A0C9V9E4_SPHS4</name>
<feature type="domain" description="DUF6532" evidence="2">
    <location>
        <begin position="258"/>
        <end position="452"/>
    </location>
</feature>
<accession>A0A0C9V9E4</accession>
<evidence type="ECO:0000256" key="1">
    <source>
        <dbReference type="SAM" id="MobiDB-lite"/>
    </source>
</evidence>
<feature type="compositionally biased region" description="Basic and acidic residues" evidence="1">
    <location>
        <begin position="45"/>
        <end position="63"/>
    </location>
</feature>
<feature type="compositionally biased region" description="Low complexity" evidence="1">
    <location>
        <begin position="168"/>
        <end position="177"/>
    </location>
</feature>
<gene>
    <name evidence="3" type="ORF">M422DRAFT_30849</name>
</gene>
<dbReference type="EMBL" id="KN837122">
    <property type="protein sequence ID" value="KIJ43604.1"/>
    <property type="molecule type" value="Genomic_DNA"/>
</dbReference>
<organism evidence="3 4">
    <name type="scientific">Sphaerobolus stellatus (strain SS14)</name>
    <dbReference type="NCBI Taxonomy" id="990650"/>
    <lineage>
        <taxon>Eukaryota</taxon>
        <taxon>Fungi</taxon>
        <taxon>Dikarya</taxon>
        <taxon>Basidiomycota</taxon>
        <taxon>Agaricomycotina</taxon>
        <taxon>Agaricomycetes</taxon>
        <taxon>Phallomycetidae</taxon>
        <taxon>Geastrales</taxon>
        <taxon>Sphaerobolaceae</taxon>
        <taxon>Sphaerobolus</taxon>
    </lineage>
</organism>
<feature type="region of interest" description="Disordered" evidence="1">
    <location>
        <begin position="499"/>
        <end position="547"/>
    </location>
</feature>
<proteinExistence type="predicted"/>
<dbReference type="Proteomes" id="UP000054279">
    <property type="component" value="Unassembled WGS sequence"/>
</dbReference>